<gene>
    <name evidence="1" type="ORF">RN50_00789</name>
</gene>
<dbReference type="EMBL" id="JYIU01000033">
    <property type="protein sequence ID" value="KJL24209.1"/>
    <property type="molecule type" value="Genomic_DNA"/>
</dbReference>
<sequence>MSLSELTSALALALSAVAIFITLAWRQRPFIRVEISDLKDNSETSQPRWRIRVSNRGNGEAWDVRLRVLPGDGLDEVWTVGTLKPDESHDQEFMVTPFFEIGEGSGTWANGKVDPRSLKAVVRWRALPFIRWYRRKAVRVGTPTENLAWYRDE</sequence>
<name>A0A0F0KUS5_9MICO</name>
<dbReference type="PATRIC" id="fig|104336.4.peg.812"/>
<reference evidence="1 2" key="1">
    <citation type="submission" date="2015-02" db="EMBL/GenBank/DDBJ databases">
        <title>Draft genome sequences of ten Microbacterium spp. with emphasis on heavy metal contaminated environments.</title>
        <authorList>
            <person name="Corretto E."/>
        </authorList>
    </citation>
    <scope>NUCLEOTIDE SEQUENCE [LARGE SCALE GENOMIC DNA]</scope>
    <source>
        <strain evidence="1 2">DSM 12966</strain>
    </source>
</reference>
<dbReference type="GeneID" id="94446086"/>
<evidence type="ECO:0000313" key="2">
    <source>
        <dbReference type="Proteomes" id="UP000033572"/>
    </source>
</evidence>
<dbReference type="RefSeq" id="WP_156149248.1">
    <property type="nucleotide sequence ID" value="NZ_CP031425.1"/>
</dbReference>
<dbReference type="Proteomes" id="UP000033572">
    <property type="component" value="Unassembled WGS sequence"/>
</dbReference>
<accession>A0A0F0KUS5</accession>
<comment type="caution">
    <text evidence="1">The sequence shown here is derived from an EMBL/GenBank/DDBJ whole genome shotgun (WGS) entry which is preliminary data.</text>
</comment>
<keyword evidence="2" id="KW-1185">Reference proteome</keyword>
<dbReference type="AlphaFoldDB" id="A0A0F0KUS5"/>
<evidence type="ECO:0000313" key="1">
    <source>
        <dbReference type="EMBL" id="KJL24209.1"/>
    </source>
</evidence>
<proteinExistence type="predicted"/>
<protein>
    <submittedName>
        <fullName evidence="1">Uncharacterized protein</fullName>
    </submittedName>
</protein>
<organism evidence="1 2">
    <name type="scientific">Microbacterium foliorum</name>
    <dbReference type="NCBI Taxonomy" id="104336"/>
    <lineage>
        <taxon>Bacteria</taxon>
        <taxon>Bacillati</taxon>
        <taxon>Actinomycetota</taxon>
        <taxon>Actinomycetes</taxon>
        <taxon>Micrococcales</taxon>
        <taxon>Microbacteriaceae</taxon>
        <taxon>Microbacterium</taxon>
    </lineage>
</organism>